<evidence type="ECO:0000313" key="2">
    <source>
        <dbReference type="Proteomes" id="UP000198862"/>
    </source>
</evidence>
<accession>A0A1I1HKH6</accession>
<organism evidence="1 2">
    <name type="scientific">Pseudoalteromonas denitrificans DSM 6059</name>
    <dbReference type="NCBI Taxonomy" id="1123010"/>
    <lineage>
        <taxon>Bacteria</taxon>
        <taxon>Pseudomonadati</taxon>
        <taxon>Pseudomonadota</taxon>
        <taxon>Gammaproteobacteria</taxon>
        <taxon>Alteromonadales</taxon>
        <taxon>Pseudoalteromonadaceae</taxon>
        <taxon>Pseudoalteromonas</taxon>
    </lineage>
</organism>
<dbReference type="GO" id="GO:0016811">
    <property type="term" value="F:hydrolase activity, acting on carbon-nitrogen (but not peptide) bonds, in linear amides"/>
    <property type="evidence" value="ECO:0007669"/>
    <property type="project" value="TreeGrafter"/>
</dbReference>
<reference evidence="1 2" key="1">
    <citation type="submission" date="2016-10" db="EMBL/GenBank/DDBJ databases">
        <authorList>
            <person name="de Groot N.N."/>
        </authorList>
    </citation>
    <scope>NUCLEOTIDE SEQUENCE [LARGE SCALE GENOMIC DNA]</scope>
    <source>
        <strain evidence="1 2">DSM 6059</strain>
    </source>
</reference>
<sequence>MNKVLVIAAHADDEALGCAGTIAKHIDNGDIVELIVMTDGVSARPEHITNEITVRNEMLKASSKTLGISKIHQFNFPDNQMDSIPLLSVVQAIESVIGYYQPNVIYTHCAQDLNIDHQLTHRAVMTACRPQPNCPVKQILCFEVKSGTDWQPSSQAQFTPNWFIDISEYWQIKSQTLVDYNKEMMPWPHARSIDAVKALAQSRGSQVGVELAEAFYLERCICL</sequence>
<dbReference type="RefSeq" id="WP_091981671.1">
    <property type="nucleotide sequence ID" value="NZ_FOLO01000006.1"/>
</dbReference>
<dbReference type="PANTHER" id="PTHR12993">
    <property type="entry name" value="N-ACETYLGLUCOSAMINYL-PHOSPHATIDYLINOSITOL DE-N-ACETYLASE-RELATED"/>
    <property type="match status" value="1"/>
</dbReference>
<dbReference type="InterPro" id="IPR024078">
    <property type="entry name" value="LmbE-like_dom_sf"/>
</dbReference>
<dbReference type="STRING" id="1123010.SAMN02745724_01239"/>
<dbReference type="SUPFAM" id="SSF102588">
    <property type="entry name" value="LmbE-like"/>
    <property type="match status" value="1"/>
</dbReference>
<dbReference type="Pfam" id="PF02585">
    <property type="entry name" value="PIG-L"/>
    <property type="match status" value="1"/>
</dbReference>
<dbReference type="InterPro" id="IPR003737">
    <property type="entry name" value="GlcNAc_PI_deacetylase-related"/>
</dbReference>
<proteinExistence type="predicted"/>
<gene>
    <name evidence="1" type="ORF">SAMN02745724_01239</name>
</gene>
<dbReference type="OrthoDB" id="9790023at2"/>
<protein>
    <submittedName>
        <fullName evidence="1">N-acetylglucosaminyl deacetylase, LmbE family</fullName>
    </submittedName>
</protein>
<evidence type="ECO:0000313" key="1">
    <source>
        <dbReference type="EMBL" id="SFC24326.1"/>
    </source>
</evidence>
<keyword evidence="2" id="KW-1185">Reference proteome</keyword>
<dbReference type="PANTHER" id="PTHR12993:SF11">
    <property type="entry name" value="N-ACETYLGLUCOSAMINYL-PHOSPHATIDYLINOSITOL DE-N-ACETYLASE"/>
    <property type="match status" value="1"/>
</dbReference>
<dbReference type="Gene3D" id="3.40.50.10320">
    <property type="entry name" value="LmbE-like"/>
    <property type="match status" value="1"/>
</dbReference>
<dbReference type="AlphaFoldDB" id="A0A1I1HKH6"/>
<dbReference type="Proteomes" id="UP000198862">
    <property type="component" value="Unassembled WGS sequence"/>
</dbReference>
<name>A0A1I1HKH6_9GAMM</name>
<dbReference type="EMBL" id="FOLO01000006">
    <property type="protein sequence ID" value="SFC24326.1"/>
    <property type="molecule type" value="Genomic_DNA"/>
</dbReference>